<dbReference type="AlphaFoldDB" id="A0A934STR2"/>
<dbReference type="Gene3D" id="1.20.120.530">
    <property type="entry name" value="GntR ligand-binding domain-like"/>
    <property type="match status" value="1"/>
</dbReference>
<dbReference type="PANTHER" id="PTHR43537:SF5">
    <property type="entry name" value="UXU OPERON TRANSCRIPTIONAL REGULATOR"/>
    <property type="match status" value="1"/>
</dbReference>
<evidence type="ECO:0000256" key="1">
    <source>
        <dbReference type="ARBA" id="ARBA00023015"/>
    </source>
</evidence>
<evidence type="ECO:0000259" key="5">
    <source>
        <dbReference type="PROSITE" id="PS50949"/>
    </source>
</evidence>
<protein>
    <submittedName>
        <fullName evidence="6">FadR family transcriptional regulator</fullName>
    </submittedName>
</protein>
<dbReference type="RefSeq" id="WP_200591810.1">
    <property type="nucleotide sequence ID" value="NZ_JAEPBG010000003.1"/>
</dbReference>
<keyword evidence="1" id="KW-0805">Transcription regulation</keyword>
<dbReference type="CDD" id="cd07377">
    <property type="entry name" value="WHTH_GntR"/>
    <property type="match status" value="1"/>
</dbReference>
<keyword evidence="4" id="KW-0175">Coiled coil</keyword>
<evidence type="ECO:0000313" key="7">
    <source>
        <dbReference type="Proteomes" id="UP000622890"/>
    </source>
</evidence>
<proteinExistence type="predicted"/>
<dbReference type="PANTHER" id="PTHR43537">
    <property type="entry name" value="TRANSCRIPTIONAL REGULATOR, GNTR FAMILY"/>
    <property type="match status" value="1"/>
</dbReference>
<evidence type="ECO:0000313" key="6">
    <source>
        <dbReference type="EMBL" id="MBK4735051.1"/>
    </source>
</evidence>
<keyword evidence="3" id="KW-0804">Transcription</keyword>
<dbReference type="InterPro" id="IPR000524">
    <property type="entry name" value="Tscrpt_reg_HTH_GntR"/>
</dbReference>
<dbReference type="Proteomes" id="UP000622890">
    <property type="component" value="Unassembled WGS sequence"/>
</dbReference>
<evidence type="ECO:0000256" key="2">
    <source>
        <dbReference type="ARBA" id="ARBA00023125"/>
    </source>
</evidence>
<dbReference type="InterPro" id="IPR008920">
    <property type="entry name" value="TF_FadR/GntR_C"/>
</dbReference>
<dbReference type="GO" id="GO:0003677">
    <property type="term" value="F:DNA binding"/>
    <property type="evidence" value="ECO:0007669"/>
    <property type="project" value="UniProtKB-KW"/>
</dbReference>
<gene>
    <name evidence="6" type="ORF">JJB74_10565</name>
</gene>
<reference evidence="6" key="1">
    <citation type="submission" date="2021-01" db="EMBL/GenBank/DDBJ databases">
        <title>Genome sequence of strain Noviherbaspirillum sp. DKR-6.</title>
        <authorList>
            <person name="Chaudhary D.K."/>
        </authorList>
    </citation>
    <scope>NUCLEOTIDE SEQUENCE</scope>
    <source>
        <strain evidence="6">DKR-6</strain>
    </source>
</reference>
<organism evidence="6 7">
    <name type="scientific">Noviherbaspirillum pedocola</name>
    <dbReference type="NCBI Taxonomy" id="2801341"/>
    <lineage>
        <taxon>Bacteria</taxon>
        <taxon>Pseudomonadati</taxon>
        <taxon>Pseudomonadota</taxon>
        <taxon>Betaproteobacteria</taxon>
        <taxon>Burkholderiales</taxon>
        <taxon>Oxalobacteraceae</taxon>
        <taxon>Noviherbaspirillum</taxon>
    </lineage>
</organism>
<name>A0A934STR2_9BURK</name>
<keyword evidence="7" id="KW-1185">Reference proteome</keyword>
<dbReference type="InterPro" id="IPR036388">
    <property type="entry name" value="WH-like_DNA-bd_sf"/>
</dbReference>
<accession>A0A934STR2</accession>
<dbReference type="EMBL" id="JAEPBG010000003">
    <property type="protein sequence ID" value="MBK4735051.1"/>
    <property type="molecule type" value="Genomic_DNA"/>
</dbReference>
<evidence type="ECO:0000256" key="4">
    <source>
        <dbReference type="SAM" id="Coils"/>
    </source>
</evidence>
<dbReference type="InterPro" id="IPR036390">
    <property type="entry name" value="WH_DNA-bd_sf"/>
</dbReference>
<dbReference type="InterPro" id="IPR011711">
    <property type="entry name" value="GntR_C"/>
</dbReference>
<dbReference type="Pfam" id="PF07729">
    <property type="entry name" value="FCD"/>
    <property type="match status" value="1"/>
</dbReference>
<dbReference type="GO" id="GO:0003700">
    <property type="term" value="F:DNA-binding transcription factor activity"/>
    <property type="evidence" value="ECO:0007669"/>
    <property type="project" value="InterPro"/>
</dbReference>
<dbReference type="SMART" id="SM00345">
    <property type="entry name" value="HTH_GNTR"/>
    <property type="match status" value="1"/>
</dbReference>
<feature type="domain" description="HTH gntR-type" evidence="5">
    <location>
        <begin position="10"/>
        <end position="78"/>
    </location>
</feature>
<comment type="caution">
    <text evidence="6">The sequence shown here is derived from an EMBL/GenBank/DDBJ whole genome shotgun (WGS) entry which is preliminary data.</text>
</comment>
<evidence type="ECO:0000256" key="3">
    <source>
        <dbReference type="ARBA" id="ARBA00023163"/>
    </source>
</evidence>
<feature type="coiled-coil region" evidence="4">
    <location>
        <begin position="117"/>
        <end position="144"/>
    </location>
</feature>
<dbReference type="PRINTS" id="PR00035">
    <property type="entry name" value="HTHGNTR"/>
</dbReference>
<dbReference type="SUPFAM" id="SSF48008">
    <property type="entry name" value="GntR ligand-binding domain-like"/>
    <property type="match status" value="1"/>
</dbReference>
<dbReference type="PROSITE" id="PS50949">
    <property type="entry name" value="HTH_GNTR"/>
    <property type="match status" value="1"/>
</dbReference>
<sequence>MQTTPRRRSQSLAQEVSAFLADQIRQGAISPGSKLPTEFEIMSSQGVSRTVVREAISSLQAAGLVETRHGIGTFVLNKPRRLGIQLDASTITTMRDLMALLELRISLETEAAGLAAVRRSEEQLQALREALDALQANLKSGENAIGADFHFHLQIASATGNHYFIDIMTHLGEQVIPRSRLNTAQIEGDDRSIYLDRVQREHEAIYEAIANRDTEAARAAMRYHLTNSRERLRKAHEAAQTLANAKAAV</sequence>
<dbReference type="Gene3D" id="1.10.10.10">
    <property type="entry name" value="Winged helix-like DNA-binding domain superfamily/Winged helix DNA-binding domain"/>
    <property type="match status" value="1"/>
</dbReference>
<dbReference type="SMART" id="SM00895">
    <property type="entry name" value="FCD"/>
    <property type="match status" value="1"/>
</dbReference>
<dbReference type="SUPFAM" id="SSF46785">
    <property type="entry name" value="Winged helix' DNA-binding domain"/>
    <property type="match status" value="1"/>
</dbReference>
<dbReference type="Pfam" id="PF00392">
    <property type="entry name" value="GntR"/>
    <property type="match status" value="1"/>
</dbReference>
<keyword evidence="2" id="KW-0238">DNA-binding</keyword>